<protein>
    <recommendedName>
        <fullName evidence="5">aldehyde dehydrogenase (NAD(+))</fullName>
        <ecNumber evidence="5">1.2.1.3</ecNumber>
    </recommendedName>
</protein>
<evidence type="ECO:0000256" key="3">
    <source>
        <dbReference type="ARBA" id="ARBA00023002"/>
    </source>
</evidence>
<dbReference type="InterPro" id="IPR044638">
    <property type="entry name" value="ALDH7A1-like"/>
</dbReference>
<evidence type="ECO:0000256" key="1">
    <source>
        <dbReference type="ARBA" id="ARBA00009986"/>
    </source>
</evidence>
<dbReference type="OrthoDB" id="6882680at2"/>
<accession>A0A0G3H4E6</accession>
<evidence type="ECO:0000313" key="10">
    <source>
        <dbReference type="Proteomes" id="UP000035540"/>
    </source>
</evidence>
<keyword evidence="3 7" id="KW-0560">Oxidoreductase</keyword>
<dbReference type="InterPro" id="IPR029510">
    <property type="entry name" value="Ald_DH_CS_GLU"/>
</dbReference>
<evidence type="ECO:0000313" key="9">
    <source>
        <dbReference type="EMBL" id="AKK08266.1"/>
    </source>
</evidence>
<dbReference type="InterPro" id="IPR015590">
    <property type="entry name" value="Aldehyde_DH_dom"/>
</dbReference>
<name>A0A0G3H4E6_9CORY</name>
<evidence type="ECO:0000256" key="7">
    <source>
        <dbReference type="RuleBase" id="RU003345"/>
    </source>
</evidence>
<dbReference type="SUPFAM" id="SSF53720">
    <property type="entry name" value="ALDH-like"/>
    <property type="match status" value="1"/>
</dbReference>
<proteinExistence type="inferred from homology"/>
<organism evidence="9 10">
    <name type="scientific">Corynebacterium testudinoris</name>
    <dbReference type="NCBI Taxonomy" id="136857"/>
    <lineage>
        <taxon>Bacteria</taxon>
        <taxon>Bacillati</taxon>
        <taxon>Actinomycetota</taxon>
        <taxon>Actinomycetes</taxon>
        <taxon>Mycobacteriales</taxon>
        <taxon>Corynebacteriaceae</taxon>
        <taxon>Corynebacterium</taxon>
    </lineage>
</organism>
<dbReference type="FunFam" id="3.40.309.10:FF:000018">
    <property type="entry name" value="Alpha-aminoadipic semialdehyde dehydrogenase"/>
    <property type="match status" value="1"/>
</dbReference>
<dbReference type="Gene3D" id="3.40.309.10">
    <property type="entry name" value="Aldehyde Dehydrogenase, Chain A, domain 2"/>
    <property type="match status" value="1"/>
</dbReference>
<dbReference type="InterPro" id="IPR016161">
    <property type="entry name" value="Ald_DH/histidinol_DH"/>
</dbReference>
<feature type="active site" evidence="6">
    <location>
        <position position="258"/>
    </location>
</feature>
<dbReference type="InterPro" id="IPR016162">
    <property type="entry name" value="Ald_DH_N"/>
</dbReference>
<keyword evidence="4" id="KW-0520">NAD</keyword>
<dbReference type="STRING" id="136857.CTEST_04085"/>
<dbReference type="KEGG" id="cted:CTEST_04085"/>
<evidence type="ECO:0000256" key="2">
    <source>
        <dbReference type="ARBA" id="ARBA00011881"/>
    </source>
</evidence>
<dbReference type="PANTHER" id="PTHR43521:SF1">
    <property type="entry name" value="ALPHA-AMINOADIPIC SEMIALDEHYDE DEHYDROGENASE"/>
    <property type="match status" value="1"/>
</dbReference>
<dbReference type="Proteomes" id="UP000035540">
    <property type="component" value="Chromosome"/>
</dbReference>
<reference evidence="9 10" key="1">
    <citation type="journal article" date="2015" name="Genome Announc.">
        <title>Complete Genome Sequence of the Type Strain Corynebacterium testudinoris DSM 44614, Recovered from Necrotic Lesions in the Mouth of a Tortoise.</title>
        <authorList>
            <person name="Ruckert C."/>
            <person name="Kriete M."/>
            <person name="Jaenicke S."/>
            <person name="Winkler A."/>
            <person name="Tauch A."/>
        </authorList>
    </citation>
    <scope>NUCLEOTIDE SEQUENCE [LARGE SCALE GENOMIC DNA]</scope>
    <source>
        <strain evidence="9 10">DSM 44614</strain>
    </source>
</reference>
<dbReference type="GO" id="GO:0004029">
    <property type="term" value="F:aldehyde dehydrogenase (NAD+) activity"/>
    <property type="evidence" value="ECO:0007669"/>
    <property type="project" value="UniProtKB-EC"/>
</dbReference>
<dbReference type="AlphaFoldDB" id="A0A0G3H4E6"/>
<evidence type="ECO:0000256" key="6">
    <source>
        <dbReference type="PROSITE-ProRule" id="PRU10007"/>
    </source>
</evidence>
<dbReference type="PATRIC" id="fig|136857.5.peg.808"/>
<comment type="similarity">
    <text evidence="1 7">Belongs to the aldehyde dehydrogenase family.</text>
</comment>
<gene>
    <name evidence="9" type="primary">ALDH7A1</name>
    <name evidence="9" type="ORF">CTEST_04085</name>
</gene>
<dbReference type="PANTHER" id="PTHR43521">
    <property type="entry name" value="ALPHA-AMINOADIPIC SEMIALDEHYDE DEHYDROGENASE"/>
    <property type="match status" value="1"/>
</dbReference>
<dbReference type="Pfam" id="PF00171">
    <property type="entry name" value="Aldedh"/>
    <property type="match status" value="1"/>
</dbReference>
<sequence length="504" mass="53772">MTTSQLHTLVLSALKACGVESPEVATGLQTRSPLTGENLIQVEETSIEQARAAIERAQEAFLIWRDVPAPVRGGVVKRWGELLTEHKRDLAILVQAEAGKSLSEAEGEVQEMIDICDFAVGQSRMLYGKTMPSERPGHRLMETWHPIGVVGIISAFNFPVAVYSWNTALALVCGDTVVWKPSELCALSAMGAHQLLARAVADTGAPADIHQLVVAGRDVGNVLVEDPRVALVSATGSTRMGREVGPRVAERFGRCLLELGGNNAAIVAPSADLDLALRGIVFAAAGTAGQRCTTMRRLFVHESVVEELMPRIVDAYRTLTIGDPRDESVLVGPLINRASFEGMQGSIAKAVEQGGEVLVGGQRVLEDDAPEAFYVEPTVIRMPAQTEVVREETFAPILYVMTYSDLDQAIELHNAVPQGLSSAIFTTDQAEAEVFISASGSDCGIANVNIGTSGAEIGGAFGGEKETGGGRESGSDSWKAYMRRATNTINYSGELPLAQGVKFL</sequence>
<feature type="domain" description="Aldehyde dehydrogenase" evidence="8">
    <location>
        <begin position="26"/>
        <end position="484"/>
    </location>
</feature>
<evidence type="ECO:0000256" key="4">
    <source>
        <dbReference type="ARBA" id="ARBA00023027"/>
    </source>
</evidence>
<reference evidence="10" key="2">
    <citation type="submission" date="2015-05" db="EMBL/GenBank/DDBJ databases">
        <title>Complete genome sequence of Corynebacterium testudinoris DSM 44614, recovered from necrotic lesions in the mouth of a tortoise.</title>
        <authorList>
            <person name="Ruckert C."/>
            <person name="Albersmeier A."/>
            <person name="Winkler A."/>
            <person name="Tauch A."/>
        </authorList>
    </citation>
    <scope>NUCLEOTIDE SEQUENCE [LARGE SCALE GENOMIC DNA]</scope>
    <source>
        <strain evidence="10">DSM 44614</strain>
    </source>
</reference>
<dbReference type="Gene3D" id="3.40.605.10">
    <property type="entry name" value="Aldehyde Dehydrogenase, Chain A, domain 1"/>
    <property type="match status" value="1"/>
</dbReference>
<evidence type="ECO:0000259" key="8">
    <source>
        <dbReference type="Pfam" id="PF00171"/>
    </source>
</evidence>
<evidence type="ECO:0000256" key="5">
    <source>
        <dbReference type="ARBA" id="ARBA00024226"/>
    </source>
</evidence>
<dbReference type="PROSITE" id="PS00687">
    <property type="entry name" value="ALDEHYDE_DEHYDR_GLU"/>
    <property type="match status" value="1"/>
</dbReference>
<dbReference type="RefSeq" id="WP_047252653.1">
    <property type="nucleotide sequence ID" value="NZ_CP011545.1"/>
</dbReference>
<dbReference type="InterPro" id="IPR016163">
    <property type="entry name" value="Ald_DH_C"/>
</dbReference>
<dbReference type="EMBL" id="CP011545">
    <property type="protein sequence ID" value="AKK08266.1"/>
    <property type="molecule type" value="Genomic_DNA"/>
</dbReference>
<comment type="subunit">
    <text evidence="2">Homotetramer.</text>
</comment>
<dbReference type="EC" id="1.2.1.3" evidence="5"/>
<dbReference type="CDD" id="cd07130">
    <property type="entry name" value="ALDH_F7_AASADH"/>
    <property type="match status" value="1"/>
</dbReference>
<keyword evidence="10" id="KW-1185">Reference proteome</keyword>